<dbReference type="InterPro" id="IPR003251">
    <property type="entry name" value="Rr_diiron-bd_dom"/>
</dbReference>
<dbReference type="CDD" id="cd01041">
    <property type="entry name" value="Rubrerythrin"/>
    <property type="match status" value="1"/>
</dbReference>
<dbReference type="KEGG" id="slau:SLA_0236"/>
<evidence type="ECO:0000313" key="4">
    <source>
        <dbReference type="Proteomes" id="UP000217676"/>
    </source>
</evidence>
<dbReference type="InterPro" id="IPR012347">
    <property type="entry name" value="Ferritin-like"/>
</dbReference>
<proteinExistence type="predicted"/>
<dbReference type="AlphaFoldDB" id="A0A160NUH4"/>
<protein>
    <submittedName>
        <fullName evidence="3">Rubrerythrin</fullName>
    </submittedName>
</protein>
<dbReference type="Proteomes" id="UP000217676">
    <property type="component" value="Chromosome"/>
</dbReference>
<dbReference type="EMBL" id="AP017424">
    <property type="protein sequence ID" value="BAU81191.1"/>
    <property type="molecule type" value="Genomic_DNA"/>
</dbReference>
<feature type="domain" description="Rubrerythrin diiron-binding" evidence="2">
    <location>
        <begin position="13"/>
        <end position="133"/>
    </location>
</feature>
<dbReference type="Gene3D" id="1.20.1260.10">
    <property type="match status" value="1"/>
</dbReference>
<feature type="region of interest" description="Disordered" evidence="1">
    <location>
        <begin position="137"/>
        <end position="157"/>
    </location>
</feature>
<sequence length="157" mass="16417">MAQLSEGLAIGLRSVFAAEAASVQRYTYFAQVAEIEGHGEIARLFSDLAESIGCVAHGHIDALQDIADPHTRKTVGETRLNLAASAAEALTEANEVYPRLTARAHEEGHPDVASWLTTLAALKHAHLGKLDALLTTVTTPSAPGPRDGAPADGGSDD</sequence>
<organism evidence="3 4">
    <name type="scientific">Streptomyces laurentii</name>
    <dbReference type="NCBI Taxonomy" id="39478"/>
    <lineage>
        <taxon>Bacteria</taxon>
        <taxon>Bacillati</taxon>
        <taxon>Actinomycetota</taxon>
        <taxon>Actinomycetes</taxon>
        <taxon>Kitasatosporales</taxon>
        <taxon>Streptomycetaceae</taxon>
        <taxon>Streptomyces</taxon>
    </lineage>
</organism>
<dbReference type="RefSeq" id="WP_359878989.1">
    <property type="nucleotide sequence ID" value="NZ_JBEYHT010000032.1"/>
</dbReference>
<name>A0A160NUH4_STRLU</name>
<gene>
    <name evidence="3" type="ORF">SLA_0236</name>
</gene>
<dbReference type="PANTHER" id="PTHR43865">
    <property type="entry name" value="RUBRERYTHRIN-RELATED"/>
    <property type="match status" value="1"/>
</dbReference>
<accession>A0A160NUH4</accession>
<evidence type="ECO:0000259" key="2">
    <source>
        <dbReference type="Pfam" id="PF02915"/>
    </source>
</evidence>
<dbReference type="GO" id="GO:0046872">
    <property type="term" value="F:metal ion binding"/>
    <property type="evidence" value="ECO:0007669"/>
    <property type="project" value="InterPro"/>
</dbReference>
<dbReference type="GO" id="GO:0016491">
    <property type="term" value="F:oxidoreductase activity"/>
    <property type="evidence" value="ECO:0007669"/>
    <property type="project" value="InterPro"/>
</dbReference>
<evidence type="ECO:0000256" key="1">
    <source>
        <dbReference type="SAM" id="MobiDB-lite"/>
    </source>
</evidence>
<dbReference type="InterPro" id="IPR052364">
    <property type="entry name" value="Rubrerythrin"/>
</dbReference>
<keyword evidence="4" id="KW-1185">Reference proteome</keyword>
<reference evidence="3 4" key="1">
    <citation type="journal article" date="2016" name="Genome Announc.">
        <title>Complete Genome Sequence of Thiostrepton-Producing Streptomyces laurentii ATCC 31255.</title>
        <authorList>
            <person name="Doi K."/>
            <person name="Fujino Y."/>
            <person name="Nagayoshi Y."/>
            <person name="Ohshima T."/>
            <person name="Ogata S."/>
        </authorList>
    </citation>
    <scope>NUCLEOTIDE SEQUENCE [LARGE SCALE GENOMIC DNA]</scope>
    <source>
        <strain evidence="3 4">ATCC 31255</strain>
    </source>
</reference>
<dbReference type="PANTHER" id="PTHR43865:SF1">
    <property type="entry name" value="RUBRERYTHRIN-RELATED"/>
    <property type="match status" value="1"/>
</dbReference>
<dbReference type="InterPro" id="IPR009078">
    <property type="entry name" value="Ferritin-like_SF"/>
</dbReference>
<dbReference type="Pfam" id="PF02915">
    <property type="entry name" value="Rubrerythrin"/>
    <property type="match status" value="1"/>
</dbReference>
<dbReference type="SUPFAM" id="SSF47240">
    <property type="entry name" value="Ferritin-like"/>
    <property type="match status" value="1"/>
</dbReference>
<evidence type="ECO:0000313" key="3">
    <source>
        <dbReference type="EMBL" id="BAU81191.1"/>
    </source>
</evidence>